<name>E6TUS9_EVAC2</name>
<dbReference type="InterPro" id="IPR016181">
    <property type="entry name" value="Acyl_CoA_acyltransferase"/>
</dbReference>
<accession>E6TUS9</accession>
<dbReference type="EMBL" id="CP002394">
    <property type="protein sequence ID" value="ADU32081.1"/>
    <property type="molecule type" value="Genomic_DNA"/>
</dbReference>
<dbReference type="PANTHER" id="PTHR43072">
    <property type="entry name" value="N-ACETYLTRANSFERASE"/>
    <property type="match status" value="1"/>
</dbReference>
<dbReference type="HOGENOM" id="CLU_1431922_0_0_9"/>
<dbReference type="InterPro" id="IPR000182">
    <property type="entry name" value="GNAT_dom"/>
</dbReference>
<dbReference type="PROSITE" id="PS51186">
    <property type="entry name" value="GNAT"/>
    <property type="match status" value="1"/>
</dbReference>
<dbReference type="Pfam" id="PF00583">
    <property type="entry name" value="Acetyltransf_1"/>
    <property type="match status" value="1"/>
</dbReference>
<keyword evidence="2" id="KW-0808">Transferase</keyword>
<organism evidence="2 3">
    <name type="scientific">Evansella cellulosilytica (strain ATCC 21833 / DSM 2522 / FERM P-1141 / JCM 9156 / N-4)</name>
    <name type="common">Bacillus cellulosilyticus</name>
    <dbReference type="NCBI Taxonomy" id="649639"/>
    <lineage>
        <taxon>Bacteria</taxon>
        <taxon>Bacillati</taxon>
        <taxon>Bacillota</taxon>
        <taxon>Bacilli</taxon>
        <taxon>Bacillales</taxon>
        <taxon>Bacillaceae</taxon>
        <taxon>Evansella</taxon>
    </lineage>
</organism>
<dbReference type="Gene3D" id="3.40.630.30">
    <property type="match status" value="1"/>
</dbReference>
<dbReference type="AlphaFoldDB" id="E6TUS9"/>
<dbReference type="CDD" id="cd04301">
    <property type="entry name" value="NAT_SF"/>
    <property type="match status" value="1"/>
</dbReference>
<dbReference type="Proteomes" id="UP000001401">
    <property type="component" value="Chromosome"/>
</dbReference>
<feature type="domain" description="N-acetyltransferase" evidence="1">
    <location>
        <begin position="7"/>
        <end position="184"/>
    </location>
</feature>
<dbReference type="eggNOG" id="COG1247">
    <property type="taxonomic scope" value="Bacteria"/>
</dbReference>
<sequence>MIDQHSYHYRPMQKKDIASIVEINHMYLDYSSNSFLLKKLTKEQVLATMKNGVNEYYVVEFEDKGTVVGYIEIAPQIERNILDEVSWKKDVQVNPLKTKRYQYIEQVATHRDYLGSGVGTFLYRSLLSSATKPTAAFVATKPIKNEASIHFHEKLGFKRIGTYTADTFLHFKNYESILYWQTGTDLIRR</sequence>
<dbReference type="SUPFAM" id="SSF55729">
    <property type="entry name" value="Acyl-CoA N-acyltransferases (Nat)"/>
    <property type="match status" value="1"/>
</dbReference>
<dbReference type="RefSeq" id="WP_013490412.1">
    <property type="nucleotide sequence ID" value="NC_014829.1"/>
</dbReference>
<protein>
    <submittedName>
        <fullName evidence="2">GCN5-related N-acetyltransferase</fullName>
    </submittedName>
</protein>
<keyword evidence="3" id="KW-1185">Reference proteome</keyword>
<evidence type="ECO:0000259" key="1">
    <source>
        <dbReference type="PROSITE" id="PS51186"/>
    </source>
</evidence>
<evidence type="ECO:0000313" key="2">
    <source>
        <dbReference type="EMBL" id="ADU32081.1"/>
    </source>
</evidence>
<proteinExistence type="predicted"/>
<dbReference type="KEGG" id="bco:Bcell_3842"/>
<dbReference type="OrthoDB" id="9800193at2"/>
<dbReference type="GO" id="GO:0016747">
    <property type="term" value="F:acyltransferase activity, transferring groups other than amino-acyl groups"/>
    <property type="evidence" value="ECO:0007669"/>
    <property type="project" value="InterPro"/>
</dbReference>
<evidence type="ECO:0000313" key="3">
    <source>
        <dbReference type="Proteomes" id="UP000001401"/>
    </source>
</evidence>
<reference evidence="2" key="1">
    <citation type="submission" date="2010-12" db="EMBL/GenBank/DDBJ databases">
        <title>Complete sequence of Bacillus cellulosilyticus DSM 2522.</title>
        <authorList>
            <consortium name="US DOE Joint Genome Institute"/>
            <person name="Lucas S."/>
            <person name="Copeland A."/>
            <person name="Lapidus A."/>
            <person name="Cheng J.-F."/>
            <person name="Bruce D."/>
            <person name="Goodwin L."/>
            <person name="Pitluck S."/>
            <person name="Chertkov O."/>
            <person name="Detter J.C."/>
            <person name="Han C."/>
            <person name="Tapia R."/>
            <person name="Land M."/>
            <person name="Hauser L."/>
            <person name="Jeffries C."/>
            <person name="Kyrpides N."/>
            <person name="Ivanova N."/>
            <person name="Mikhailova N."/>
            <person name="Brumm P."/>
            <person name="Mead D."/>
            <person name="Woyke T."/>
        </authorList>
    </citation>
    <scope>NUCLEOTIDE SEQUENCE [LARGE SCALE GENOMIC DNA]</scope>
    <source>
        <strain evidence="2">DSM 2522</strain>
    </source>
</reference>
<gene>
    <name evidence="2" type="ordered locus">Bcell_3842</name>
</gene>